<dbReference type="Proteomes" id="UP000001075">
    <property type="component" value="Unassembled WGS sequence"/>
</dbReference>
<dbReference type="GO" id="GO:0005794">
    <property type="term" value="C:Golgi apparatus"/>
    <property type="evidence" value="ECO:0007669"/>
    <property type="project" value="InterPro"/>
</dbReference>
<reference evidence="2" key="1">
    <citation type="journal article" date="2011" name="Nat. Biotechnol.">
        <title>The genomic sequence of the Chinese hamster ovary (CHO)-K1 cell line.</title>
        <authorList>
            <person name="Xu X."/>
            <person name="Nagarajan H."/>
            <person name="Lewis N.E."/>
            <person name="Pan S."/>
            <person name="Cai Z."/>
            <person name="Liu X."/>
            <person name="Chen W."/>
            <person name="Xie M."/>
            <person name="Wang W."/>
            <person name="Hammond S."/>
            <person name="Andersen M.R."/>
            <person name="Neff N."/>
            <person name="Passarelli B."/>
            <person name="Koh W."/>
            <person name="Fan H.C."/>
            <person name="Wang J."/>
            <person name="Gui Y."/>
            <person name="Lee K.H."/>
            <person name="Betenbaugh M.J."/>
            <person name="Quake S.R."/>
            <person name="Famili I."/>
            <person name="Palsson B.O."/>
            <person name="Wang J."/>
        </authorList>
    </citation>
    <scope>NUCLEOTIDE SEQUENCE [LARGE SCALE GENOMIC DNA]</scope>
    <source>
        <strain evidence="2">CHO K1 cell line</strain>
    </source>
</reference>
<evidence type="ECO:0000313" key="2">
    <source>
        <dbReference type="Proteomes" id="UP000001075"/>
    </source>
</evidence>
<evidence type="ECO:0000313" key="1">
    <source>
        <dbReference type="EMBL" id="EGW00003.1"/>
    </source>
</evidence>
<dbReference type="GO" id="GO:0007283">
    <property type="term" value="P:spermatogenesis"/>
    <property type="evidence" value="ECO:0007669"/>
    <property type="project" value="InterPro"/>
</dbReference>
<dbReference type="EMBL" id="JH000174">
    <property type="protein sequence ID" value="EGW00003.1"/>
    <property type="molecule type" value="Genomic_DNA"/>
</dbReference>
<sequence>METVGKRILPILDFIRSTQLNAGLVVSSPAMEQICCPWEGWSQACSSVTTDPNHELSAEFTPQCKGASTRCCHYKRVGDAWDICPEEP</sequence>
<organism evidence="1 2">
    <name type="scientific">Cricetulus griseus</name>
    <name type="common">Chinese hamster</name>
    <name type="synonym">Cricetulus barabensis griseus</name>
    <dbReference type="NCBI Taxonomy" id="10029"/>
    <lineage>
        <taxon>Eukaryota</taxon>
        <taxon>Metazoa</taxon>
        <taxon>Chordata</taxon>
        <taxon>Craniata</taxon>
        <taxon>Vertebrata</taxon>
        <taxon>Euteleostomi</taxon>
        <taxon>Mammalia</taxon>
        <taxon>Eutheria</taxon>
        <taxon>Euarchontoglires</taxon>
        <taxon>Glires</taxon>
        <taxon>Rodentia</taxon>
        <taxon>Myomorpha</taxon>
        <taxon>Muroidea</taxon>
        <taxon>Cricetidae</taxon>
        <taxon>Cricetinae</taxon>
        <taxon>Cricetulus</taxon>
    </lineage>
</organism>
<accession>G3H6G9</accession>
<proteinExistence type="predicted"/>
<name>G3H6G9_CRIGR</name>
<dbReference type="Pfam" id="PF15015">
    <property type="entry name" value="NYD-SP12_N"/>
    <property type="match status" value="1"/>
</dbReference>
<dbReference type="InParanoid" id="G3H6G9"/>
<protein>
    <submittedName>
        <fullName evidence="1">Spermatogenesis-associated protein 16</fullName>
    </submittedName>
</protein>
<gene>
    <name evidence="1" type="ORF">I79_005928</name>
</gene>
<dbReference type="AlphaFoldDB" id="G3H6G9"/>
<dbReference type="InterPro" id="IPR029161">
    <property type="entry name" value="SPATA16"/>
</dbReference>